<dbReference type="KEGG" id="fuv:JR347_03055"/>
<dbReference type="Proteomes" id="UP000662783">
    <property type="component" value="Chromosome"/>
</dbReference>
<reference evidence="1" key="1">
    <citation type="submission" date="2021-02" db="EMBL/GenBank/DDBJ databases">
        <title>Fulvivirga sp. S481 isolated from sea water.</title>
        <authorList>
            <person name="Bae S.S."/>
            <person name="Baek K."/>
        </authorList>
    </citation>
    <scope>NUCLEOTIDE SEQUENCE</scope>
    <source>
        <strain evidence="1">S481</strain>
    </source>
</reference>
<dbReference type="RefSeq" id="WP_205722583.1">
    <property type="nucleotide sequence ID" value="NZ_CP070608.1"/>
</dbReference>
<dbReference type="AlphaFoldDB" id="A0A974WKX7"/>
<evidence type="ECO:0000313" key="1">
    <source>
        <dbReference type="EMBL" id="QSE98075.1"/>
    </source>
</evidence>
<accession>A0A974WKX7</accession>
<evidence type="ECO:0000313" key="2">
    <source>
        <dbReference type="Proteomes" id="UP000662783"/>
    </source>
</evidence>
<proteinExistence type="predicted"/>
<organism evidence="1 2">
    <name type="scientific">Fulvivirga lutea</name>
    <dbReference type="NCBI Taxonomy" id="2810512"/>
    <lineage>
        <taxon>Bacteria</taxon>
        <taxon>Pseudomonadati</taxon>
        <taxon>Bacteroidota</taxon>
        <taxon>Cytophagia</taxon>
        <taxon>Cytophagales</taxon>
        <taxon>Fulvivirgaceae</taxon>
        <taxon>Fulvivirga</taxon>
    </lineage>
</organism>
<gene>
    <name evidence="1" type="ORF">JR347_03055</name>
</gene>
<protein>
    <submittedName>
        <fullName evidence="1">Uncharacterized protein</fullName>
    </submittedName>
</protein>
<sequence length="159" mass="18316">MYLGILLSAHNHAQVFQNVDDLQSFENISFSSSPEDLPGDLQLDLIISYGLKYYKYSHSSLDEVFEFKTSDINLGFNNEKLEYMDFYFPDLNNLDFDELRNKLEVRFGSATIVDAIEKGVTNSVQWKGQRVTIDLYKYGEDVIDTNDQNKTVLAFTLLN</sequence>
<keyword evidence="2" id="KW-1185">Reference proteome</keyword>
<dbReference type="EMBL" id="CP070608">
    <property type="protein sequence ID" value="QSE98075.1"/>
    <property type="molecule type" value="Genomic_DNA"/>
</dbReference>
<name>A0A974WKX7_9BACT</name>